<feature type="domain" description="Hemerythrin-like" evidence="4">
    <location>
        <begin position="52"/>
        <end position="164"/>
    </location>
</feature>
<dbReference type="InterPro" id="IPR012827">
    <property type="entry name" value="Hemerythrin_metal-bd"/>
</dbReference>
<dbReference type="CDD" id="cd12107">
    <property type="entry name" value="Hemerythrin"/>
    <property type="match status" value="1"/>
</dbReference>
<dbReference type="HOGENOM" id="CLU_086902_2_1_4"/>
<evidence type="ECO:0000313" key="6">
    <source>
        <dbReference type="Proteomes" id="UP000028782"/>
    </source>
</evidence>
<gene>
    <name evidence="5" type="ORF">O987_13225</name>
</gene>
<dbReference type="InterPro" id="IPR012312">
    <property type="entry name" value="Hemerythrin-like"/>
</dbReference>
<comment type="similarity">
    <text evidence="1">Belongs to the hemerythrin family.</text>
</comment>
<dbReference type="Proteomes" id="UP000028782">
    <property type="component" value="Chromosome"/>
</dbReference>
<evidence type="ECO:0000313" key="5">
    <source>
        <dbReference type="EMBL" id="AIJ46763.1"/>
    </source>
</evidence>
<dbReference type="KEGG" id="ctes:O987_13225"/>
<evidence type="ECO:0000256" key="2">
    <source>
        <dbReference type="ARBA" id="ARBA00022723"/>
    </source>
</evidence>
<organism evidence="5 6">
    <name type="scientific">Comamonas testosteroni TK102</name>
    <dbReference type="NCBI Taxonomy" id="1392005"/>
    <lineage>
        <taxon>Bacteria</taxon>
        <taxon>Pseudomonadati</taxon>
        <taxon>Pseudomonadota</taxon>
        <taxon>Betaproteobacteria</taxon>
        <taxon>Burkholderiales</taxon>
        <taxon>Comamonadaceae</taxon>
        <taxon>Comamonas</taxon>
    </lineage>
</organism>
<dbReference type="InterPro" id="IPR035938">
    <property type="entry name" value="Hemerythrin-like_sf"/>
</dbReference>
<dbReference type="AlphaFoldDB" id="A0A076PM16"/>
<name>A0A076PM16_COMTE</name>
<dbReference type="InterPro" id="IPR050669">
    <property type="entry name" value="Hemerythrin"/>
</dbReference>
<evidence type="ECO:0000259" key="4">
    <source>
        <dbReference type="Pfam" id="PF01814"/>
    </source>
</evidence>
<accession>A0A076PM16</accession>
<dbReference type="PANTHER" id="PTHR37164:SF1">
    <property type="entry name" value="BACTERIOHEMERYTHRIN"/>
    <property type="match status" value="1"/>
</dbReference>
<evidence type="ECO:0000256" key="3">
    <source>
        <dbReference type="ARBA" id="ARBA00023004"/>
    </source>
</evidence>
<dbReference type="NCBIfam" id="TIGR02481">
    <property type="entry name" value="hemeryth_dom"/>
    <property type="match status" value="1"/>
</dbReference>
<dbReference type="EMBL" id="CP006704">
    <property type="protein sequence ID" value="AIJ46763.1"/>
    <property type="molecule type" value="Genomic_DNA"/>
</dbReference>
<dbReference type="NCBIfam" id="NF002007">
    <property type="entry name" value="PRK00808.1"/>
    <property type="match status" value="1"/>
</dbReference>
<sequence length="211" mass="24365">MRGGSASSALPQRIDLICINAAYDKLMNTSAEILEFLENIMALLVWVPELDTGIAEIDRQHRRIVDYINRLYELRSSPDREGLGDVIGEMIDYTVSHFVFEESLIESAGYMFAGPHKKVHELFTRRVIEMQTRFDAGEDVAAELHGMLSRWLFNHIRNEDHGYVDSAKVYLRMMSKESGHSAQKEQLKAEVLQELELQRRKKGWLARLLNR</sequence>
<dbReference type="Pfam" id="PF01814">
    <property type="entry name" value="Hemerythrin"/>
    <property type="match status" value="1"/>
</dbReference>
<dbReference type="NCBIfam" id="NF033749">
    <property type="entry name" value="bact_hemeryth"/>
    <property type="match status" value="1"/>
</dbReference>
<reference evidence="5 6" key="1">
    <citation type="journal article" date="2014" name="Genome Announc.">
        <title>Complete Genome Sequence of Polychlorinated Biphenyl Degrader Comamonas testosteroni TK102 (NBRC 109938).</title>
        <authorList>
            <person name="Fukuda K."/>
            <person name="Hosoyama A."/>
            <person name="Tsuchikane K."/>
            <person name="Ohji S."/>
            <person name="Yamazoe A."/>
            <person name="Fujita N."/>
            <person name="Shintani M."/>
            <person name="Kimbara K."/>
        </authorList>
    </citation>
    <scope>NUCLEOTIDE SEQUENCE [LARGE SCALE GENOMIC DNA]</scope>
    <source>
        <strain evidence="5">TK102</strain>
    </source>
</reference>
<dbReference type="GO" id="GO:0046872">
    <property type="term" value="F:metal ion binding"/>
    <property type="evidence" value="ECO:0007669"/>
    <property type="project" value="UniProtKB-KW"/>
</dbReference>
<protein>
    <submittedName>
        <fullName evidence="5">Hemerythrin</fullName>
    </submittedName>
</protein>
<proteinExistence type="inferred from homology"/>
<dbReference type="Gene3D" id="1.20.120.50">
    <property type="entry name" value="Hemerythrin-like"/>
    <property type="match status" value="1"/>
</dbReference>
<dbReference type="PANTHER" id="PTHR37164">
    <property type="entry name" value="BACTERIOHEMERYTHRIN"/>
    <property type="match status" value="1"/>
</dbReference>
<keyword evidence="3" id="KW-0408">Iron</keyword>
<evidence type="ECO:0000256" key="1">
    <source>
        <dbReference type="ARBA" id="ARBA00010587"/>
    </source>
</evidence>
<keyword evidence="2" id="KW-0479">Metal-binding</keyword>
<dbReference type="SUPFAM" id="SSF47188">
    <property type="entry name" value="Hemerythrin-like"/>
    <property type="match status" value="1"/>
</dbReference>